<dbReference type="EMBL" id="CAEKKB010000002">
    <property type="protein sequence ID" value="CAB4299419.1"/>
    <property type="molecule type" value="Genomic_DNA"/>
</dbReference>
<dbReference type="AlphaFoldDB" id="A0A6J5WCZ8"/>
<proteinExistence type="predicted"/>
<dbReference type="Proteomes" id="UP000507245">
    <property type="component" value="Unassembled WGS sequence"/>
</dbReference>
<evidence type="ECO:0000313" key="1">
    <source>
        <dbReference type="EMBL" id="CAB4299419.1"/>
    </source>
</evidence>
<keyword evidence="2" id="KW-1185">Reference proteome</keyword>
<organism evidence="1 2">
    <name type="scientific">Prunus armeniaca</name>
    <name type="common">Apricot</name>
    <name type="synonym">Armeniaca vulgaris</name>
    <dbReference type="NCBI Taxonomy" id="36596"/>
    <lineage>
        <taxon>Eukaryota</taxon>
        <taxon>Viridiplantae</taxon>
        <taxon>Streptophyta</taxon>
        <taxon>Embryophyta</taxon>
        <taxon>Tracheophyta</taxon>
        <taxon>Spermatophyta</taxon>
        <taxon>Magnoliopsida</taxon>
        <taxon>eudicotyledons</taxon>
        <taxon>Gunneridae</taxon>
        <taxon>Pentapetalae</taxon>
        <taxon>rosids</taxon>
        <taxon>fabids</taxon>
        <taxon>Rosales</taxon>
        <taxon>Rosaceae</taxon>
        <taxon>Amygdaloideae</taxon>
        <taxon>Amygdaleae</taxon>
        <taxon>Prunus</taxon>
    </lineage>
</organism>
<name>A0A6J5WCZ8_PRUAR</name>
<protein>
    <submittedName>
        <fullName evidence="1">Uncharacterized protein</fullName>
    </submittedName>
</protein>
<accession>A0A6J5WCZ8</accession>
<sequence length="122" mass="13438">MVERESLGTIDSDRVSEVLAGISSLAKIGFAYARSWHRVVIGETVVIGNMCPIGIMYFGMNRHGVCGDRPHRLEMGAKIGAGAVVLKMYFQELLRLGTQQDWLGGMTCLGLTRSKFNMLSRT</sequence>
<reference evidence="2" key="1">
    <citation type="journal article" date="2020" name="Genome Biol.">
        <title>Gamete binning: chromosome-level and haplotype-resolved genome assembly enabled by high-throughput single-cell sequencing of gamete genomes.</title>
        <authorList>
            <person name="Campoy J.A."/>
            <person name="Sun H."/>
            <person name="Goel M."/>
            <person name="Jiao W.-B."/>
            <person name="Folz-Donahue K."/>
            <person name="Wang N."/>
            <person name="Rubio M."/>
            <person name="Liu C."/>
            <person name="Kukat C."/>
            <person name="Ruiz D."/>
            <person name="Huettel B."/>
            <person name="Schneeberger K."/>
        </authorList>
    </citation>
    <scope>NUCLEOTIDE SEQUENCE [LARGE SCALE GENOMIC DNA]</scope>
    <source>
        <strain evidence="2">cv. Rojo Pasion</strain>
    </source>
</reference>
<evidence type="ECO:0000313" key="2">
    <source>
        <dbReference type="Proteomes" id="UP000507245"/>
    </source>
</evidence>
<gene>
    <name evidence="1" type="ORF">ORAREDHAP_LOCUS13664</name>
</gene>